<dbReference type="InterPro" id="IPR040521">
    <property type="entry name" value="KDZ"/>
</dbReference>
<dbReference type="Proteomes" id="UP000005240">
    <property type="component" value="Unassembled WGS sequence"/>
</dbReference>
<dbReference type="InterPro" id="IPR041320">
    <property type="entry name" value="CxC1"/>
</dbReference>
<evidence type="ECO:0000259" key="2">
    <source>
        <dbReference type="Pfam" id="PF18802"/>
    </source>
</evidence>
<organism evidence="3">
    <name type="scientific">Puccinia triticina (isolate 1-1 / race 1 (BBBD))</name>
    <name type="common">Brown leaf rust fungus</name>
    <dbReference type="NCBI Taxonomy" id="630390"/>
    <lineage>
        <taxon>Eukaryota</taxon>
        <taxon>Fungi</taxon>
        <taxon>Dikarya</taxon>
        <taxon>Basidiomycota</taxon>
        <taxon>Pucciniomycotina</taxon>
        <taxon>Pucciniomycetes</taxon>
        <taxon>Pucciniales</taxon>
        <taxon>Pucciniaceae</taxon>
        <taxon>Puccinia</taxon>
    </lineage>
</organism>
<feature type="region of interest" description="Disordered" evidence="1">
    <location>
        <begin position="957"/>
        <end position="981"/>
    </location>
</feature>
<name>A0A180G0U6_PUCT1</name>
<proteinExistence type="predicted"/>
<evidence type="ECO:0000313" key="4">
    <source>
        <dbReference type="EnsemblFungi" id="PTTG_30098-t43_1-p1"/>
    </source>
</evidence>
<feature type="region of interest" description="Disordered" evidence="1">
    <location>
        <begin position="42"/>
        <end position="82"/>
    </location>
</feature>
<dbReference type="AlphaFoldDB" id="A0A180G0U6"/>
<gene>
    <name evidence="3" type="ORF">PTTG_30098</name>
</gene>
<keyword evidence="5" id="KW-1185">Reference proteome</keyword>
<evidence type="ECO:0000313" key="3">
    <source>
        <dbReference type="EMBL" id="OAV86072.1"/>
    </source>
</evidence>
<dbReference type="OrthoDB" id="2504373at2759"/>
<accession>A0A180G0U6</accession>
<dbReference type="STRING" id="630390.A0A180G0U6"/>
<sequence length="981" mass="113836">MARRTKIKNPREPRSQRLRRSQNAALNASAWSRLRRREIIASEEPDRIENSETMQIPYDPNDESQRQHEDSESEDEEEDTTSRWLTFAEEEEQEEGIDPSIHSIQEEYRRRAREFNWSCLMKQLHTWYLTLKLHTKNWSGTNAYEEYKSDACKCTAQQKTTRPIDMVDIYAQRRRPVEFCKCTYDAVRLLRLGYLAGSPLKPQTAFSLPLLIFHNSLWNNCNIGMLPFTVALTEFLEPRSERLCVKGKKHARDMRKPFSAAVDLFRSLERRTDDLMDEALNLTEHDKLANQSCPACFGPKPSNDADYPASTRNRLVVCLDGNFQHRHHAKASRDSETLYMPNIFLSEGSVEKMTEEIRHMELVNKPPAQADRCADAHKAADDKRNESTWKGCDDTGLMGCCCRHDAAISLANIYKSGELRALPLALLKKLLGVDPDRPVGILYDIGCSLDKYIKLRGLLPDLIKGATFGTSIFHSYVHNWTCQLDYNPRLNKGWGLSDGEGLERMWSYLSTLVSSLRYASRNHRFSALGHRLKYHNKRGMKKLLYWLSRKFKLASIRRREIRKELEKILLLDNPFKAGRKYTVSYFRKQWNHQRTFRADHTDEEQERREKLVKIYEHRANLELLRQRLTDPDLDLLSDAEVKKISDKIEKVSKKLNKDAAEAEALGIDLPSGEENSTDEQRLLLLLWNSKNELYTQAVQLRAERQPLLDAKKLGTRVGTELKEKILKAMGNRRPAVKRLLNKYNKLFAEYLQKFPNQQSTDSSHYPLDYNTFSSWPLDHQFWNNGLYFQSKAPWAIEPNVQAGINCVLILDRVQEEFELISQELARAVGWAISYYTHVEDVITEMGKRITLLGNQPENVDVDRFDSLVLHGLDRRDRLRVIFKELRCRQTLHAALVEEWHSHVPWLANHCQPSEYRTSMLRNWDNMRTKMGLPEYASSSNLPEVDVELEEAILEVGADDGEDAEEDMFLNTDAEDDGTDDD</sequence>
<dbReference type="PANTHER" id="PTHR33096">
    <property type="entry name" value="CXC2 DOMAIN-CONTAINING PROTEIN"/>
    <property type="match status" value="1"/>
</dbReference>
<feature type="region of interest" description="Disordered" evidence="1">
    <location>
        <begin position="1"/>
        <end position="27"/>
    </location>
</feature>
<reference evidence="4 5" key="3">
    <citation type="journal article" date="2017" name="G3 (Bethesda)">
        <title>Comparative analysis highlights variable genome content of wheat rusts and divergence of the mating loci.</title>
        <authorList>
            <person name="Cuomo C.A."/>
            <person name="Bakkeren G."/>
            <person name="Khalil H.B."/>
            <person name="Panwar V."/>
            <person name="Joly D."/>
            <person name="Linning R."/>
            <person name="Sakthikumar S."/>
            <person name="Song X."/>
            <person name="Adiconis X."/>
            <person name="Fan L."/>
            <person name="Goldberg J.M."/>
            <person name="Levin J.Z."/>
            <person name="Young S."/>
            <person name="Zeng Q."/>
            <person name="Anikster Y."/>
            <person name="Bruce M."/>
            <person name="Wang M."/>
            <person name="Yin C."/>
            <person name="McCallum B."/>
            <person name="Szabo L.J."/>
            <person name="Hulbert S."/>
            <person name="Chen X."/>
            <person name="Fellers J.P."/>
        </authorList>
    </citation>
    <scope>NUCLEOTIDE SEQUENCE</scope>
    <source>
        <strain evidence="4">isolate 1-1 / race 1 (BBBD)</strain>
        <strain evidence="5">Isolate 1-1 / race 1 (BBBD)</strain>
    </source>
</reference>
<dbReference type="Pfam" id="PF18758">
    <property type="entry name" value="KDZ"/>
    <property type="match status" value="1"/>
</dbReference>
<reference evidence="4" key="4">
    <citation type="submission" date="2025-05" db="UniProtKB">
        <authorList>
            <consortium name="EnsemblFungi"/>
        </authorList>
    </citation>
    <scope>IDENTIFICATION</scope>
    <source>
        <strain evidence="4">isolate 1-1 / race 1 (BBBD)</strain>
    </source>
</reference>
<evidence type="ECO:0000256" key="1">
    <source>
        <dbReference type="SAM" id="MobiDB-lite"/>
    </source>
</evidence>
<dbReference type="EMBL" id="ADAS02001780">
    <property type="protein sequence ID" value="OAV86072.1"/>
    <property type="molecule type" value="Genomic_DNA"/>
</dbReference>
<dbReference type="Pfam" id="PF18802">
    <property type="entry name" value="CxC1"/>
    <property type="match status" value="1"/>
</dbReference>
<protein>
    <submittedName>
        <fullName evidence="4">CxC1 domain-containing protein</fullName>
    </submittedName>
</protein>
<evidence type="ECO:0000313" key="5">
    <source>
        <dbReference type="Proteomes" id="UP000005240"/>
    </source>
</evidence>
<dbReference type="VEuPathDB" id="FungiDB:PTTG_30098"/>
<feature type="domain" description="CxC1-like cysteine cluster associated with KDZ transposases" evidence="2">
    <location>
        <begin position="137"/>
        <end position="241"/>
    </location>
</feature>
<dbReference type="EnsemblFungi" id="PTTG_30098-t43_1">
    <property type="protein sequence ID" value="PTTG_30098-t43_1-p1"/>
    <property type="gene ID" value="PTTG_30098"/>
</dbReference>
<dbReference type="PANTHER" id="PTHR33096:SF1">
    <property type="entry name" value="CXC1-LIKE CYSTEINE CLUSTER ASSOCIATED WITH KDZ TRANSPOSASES DOMAIN-CONTAINING PROTEIN"/>
    <property type="match status" value="1"/>
</dbReference>
<reference evidence="3" key="2">
    <citation type="submission" date="2016-05" db="EMBL/GenBank/DDBJ databases">
        <title>Comparative analysis highlights variable genome content of wheat rusts and divergence of the mating loci.</title>
        <authorList>
            <person name="Cuomo C.A."/>
            <person name="Bakkeren G."/>
            <person name="Szabo L."/>
            <person name="Khalil H."/>
            <person name="Joly D."/>
            <person name="Goldberg J."/>
            <person name="Young S."/>
            <person name="Zeng Q."/>
            <person name="Fellers J."/>
        </authorList>
    </citation>
    <scope>NUCLEOTIDE SEQUENCE [LARGE SCALE GENOMIC DNA]</scope>
    <source>
        <strain evidence="3">1-1 BBBD Race 1</strain>
    </source>
</reference>
<reference evidence="3" key="1">
    <citation type="submission" date="2009-11" db="EMBL/GenBank/DDBJ databases">
        <authorList>
            <consortium name="The Broad Institute Genome Sequencing Platform"/>
            <person name="Ward D."/>
            <person name="Feldgarden M."/>
            <person name="Earl A."/>
            <person name="Young S.K."/>
            <person name="Zeng Q."/>
            <person name="Koehrsen M."/>
            <person name="Alvarado L."/>
            <person name="Berlin A."/>
            <person name="Bochicchio J."/>
            <person name="Borenstein D."/>
            <person name="Chapman S.B."/>
            <person name="Chen Z."/>
            <person name="Engels R."/>
            <person name="Freedman E."/>
            <person name="Gellesch M."/>
            <person name="Goldberg J."/>
            <person name="Griggs A."/>
            <person name="Gujja S."/>
            <person name="Heilman E."/>
            <person name="Heiman D."/>
            <person name="Hepburn T."/>
            <person name="Howarth C."/>
            <person name="Jen D."/>
            <person name="Larson L."/>
            <person name="Lewis B."/>
            <person name="Mehta T."/>
            <person name="Park D."/>
            <person name="Pearson M."/>
            <person name="Roberts A."/>
            <person name="Saif S."/>
            <person name="Shea T."/>
            <person name="Shenoy N."/>
            <person name="Sisk P."/>
            <person name="Stolte C."/>
            <person name="Sykes S."/>
            <person name="Thomson T."/>
            <person name="Walk T."/>
            <person name="White J."/>
            <person name="Yandava C."/>
            <person name="Izard J."/>
            <person name="Baranova O.V."/>
            <person name="Blanton J.M."/>
            <person name="Tanner A.C."/>
            <person name="Dewhirst F.E."/>
            <person name="Haas B."/>
            <person name="Nusbaum C."/>
            <person name="Birren B."/>
        </authorList>
    </citation>
    <scope>NUCLEOTIDE SEQUENCE [LARGE SCALE GENOMIC DNA]</scope>
    <source>
        <strain evidence="3">1-1 BBBD Race 1</strain>
    </source>
</reference>